<organism evidence="1 2">
    <name type="scientific">Sulfitobacter mediterraneus</name>
    <dbReference type="NCBI Taxonomy" id="83219"/>
    <lineage>
        <taxon>Bacteria</taxon>
        <taxon>Pseudomonadati</taxon>
        <taxon>Pseudomonadota</taxon>
        <taxon>Alphaproteobacteria</taxon>
        <taxon>Rhodobacterales</taxon>
        <taxon>Roseobacteraceae</taxon>
        <taxon>Sulfitobacter</taxon>
    </lineage>
</organism>
<dbReference type="PANTHER" id="PTHR33973">
    <property type="entry name" value="OS07G0153300 PROTEIN"/>
    <property type="match status" value="1"/>
</dbReference>
<evidence type="ECO:0000313" key="2">
    <source>
        <dbReference type="Proteomes" id="UP000244092"/>
    </source>
</evidence>
<accession>A0A2T6CJN1</accession>
<dbReference type="OrthoDB" id="9778801at2"/>
<proteinExistence type="predicted"/>
<dbReference type="Proteomes" id="UP000244092">
    <property type="component" value="Unassembled WGS sequence"/>
</dbReference>
<dbReference type="PANTHER" id="PTHR33973:SF4">
    <property type="entry name" value="OS07G0153300 PROTEIN"/>
    <property type="match status" value="1"/>
</dbReference>
<evidence type="ECO:0000313" key="1">
    <source>
        <dbReference type="EMBL" id="PTX75713.1"/>
    </source>
</evidence>
<evidence type="ECO:0008006" key="3">
    <source>
        <dbReference type="Google" id="ProtNLM"/>
    </source>
</evidence>
<dbReference type="AlphaFoldDB" id="A0A2T6CJN1"/>
<sequence>MRTVPEYISGVTTHTRKGAVRHGFRYGVDYVMIDPEQDQRSPFLFSRNRFNFSAVHDVDHGGPLGAGRGPAWARAALRANGLPDRGVDLRLLTQPRFLGYVFNPVSFWLAFRGADLVAVIAEVSTPFHDRHSYLCHLPGFAPITGESRIEKPKWLHVSPYQDVAGHYQFGFDIREDQIAIRIIHKNGEEGVVATLSGPRVPMTSPDLIKASLRRPLGAMRTIGLIYWQALILKLKGANYRSRPTPPKTEVS</sequence>
<gene>
    <name evidence="1" type="ORF">C8N31_101370</name>
</gene>
<dbReference type="RefSeq" id="WP_025047243.1">
    <property type="nucleotide sequence ID" value="NZ_CANMAK010000001.1"/>
</dbReference>
<name>A0A2T6CJN1_9RHOB</name>
<protein>
    <recommendedName>
        <fullName evidence="3">Cyclopropane-fatty-acyl-phospholipid synthase</fullName>
    </recommendedName>
</protein>
<comment type="caution">
    <text evidence="1">The sequence shown here is derived from an EMBL/GenBank/DDBJ whole genome shotgun (WGS) entry which is preliminary data.</text>
</comment>
<dbReference type="Pfam" id="PF07103">
    <property type="entry name" value="DUF1365"/>
    <property type="match status" value="1"/>
</dbReference>
<dbReference type="InterPro" id="IPR010775">
    <property type="entry name" value="DUF1365"/>
</dbReference>
<dbReference type="EMBL" id="QBKU01000001">
    <property type="protein sequence ID" value="PTX75713.1"/>
    <property type="molecule type" value="Genomic_DNA"/>
</dbReference>
<reference evidence="1 2" key="1">
    <citation type="submission" date="2018-04" db="EMBL/GenBank/DDBJ databases">
        <title>Genomic Encyclopedia of Archaeal and Bacterial Type Strains, Phase II (KMG-II): from individual species to whole genera.</title>
        <authorList>
            <person name="Goeker M."/>
        </authorList>
    </citation>
    <scope>NUCLEOTIDE SEQUENCE [LARGE SCALE GENOMIC DNA]</scope>
    <source>
        <strain evidence="1 2">DSM 12244</strain>
    </source>
</reference>